<dbReference type="Gene3D" id="3.30.70.270">
    <property type="match status" value="1"/>
</dbReference>
<dbReference type="RefSeq" id="WP_220306397.1">
    <property type="nucleotide sequence ID" value="NZ_CP080590.1"/>
</dbReference>
<dbReference type="Pfam" id="PF00990">
    <property type="entry name" value="GGDEF"/>
    <property type="match status" value="1"/>
</dbReference>
<dbReference type="PROSITE" id="PS50887">
    <property type="entry name" value="GGDEF"/>
    <property type="match status" value="1"/>
</dbReference>
<dbReference type="NCBIfam" id="TIGR00254">
    <property type="entry name" value="GGDEF"/>
    <property type="match status" value="1"/>
</dbReference>
<evidence type="ECO:0000259" key="1">
    <source>
        <dbReference type="PROSITE" id="PS50887"/>
    </source>
</evidence>
<dbReference type="EMBL" id="CP080590">
    <property type="protein sequence ID" value="QYO77932.1"/>
    <property type="molecule type" value="Genomic_DNA"/>
</dbReference>
<protein>
    <submittedName>
        <fullName evidence="2">GGDEF domain-containing protein</fullName>
    </submittedName>
</protein>
<dbReference type="SUPFAM" id="SSF55073">
    <property type="entry name" value="Nucleotide cyclase"/>
    <property type="match status" value="1"/>
</dbReference>
<dbReference type="InterPro" id="IPR029787">
    <property type="entry name" value="Nucleotide_cyclase"/>
</dbReference>
<dbReference type="InterPro" id="IPR043128">
    <property type="entry name" value="Rev_trsase/Diguanyl_cyclase"/>
</dbReference>
<reference evidence="2 3" key="1">
    <citation type="submission" date="2021-08" db="EMBL/GenBank/DDBJ databases">
        <title>Devosia salina sp. nov., isolated from the South China Sea sediment.</title>
        <authorList>
            <person name="Zhou Z."/>
        </authorList>
    </citation>
    <scope>NUCLEOTIDE SEQUENCE [LARGE SCALE GENOMIC DNA]</scope>
    <source>
        <strain evidence="2 3">SCS-3</strain>
    </source>
</reference>
<organism evidence="2 3">
    <name type="scientific">Devosia salina</name>
    <dbReference type="NCBI Taxonomy" id="2860336"/>
    <lineage>
        <taxon>Bacteria</taxon>
        <taxon>Pseudomonadati</taxon>
        <taxon>Pseudomonadota</taxon>
        <taxon>Alphaproteobacteria</taxon>
        <taxon>Hyphomicrobiales</taxon>
        <taxon>Devosiaceae</taxon>
        <taxon>Devosia</taxon>
    </lineage>
</organism>
<sequence length="212" mass="23083">MNKVTMSGNDGLWARIRAALGRGAGAQEPPYGQAAIARNPNKKSRLAQRIDEELRRSWQHAAQRNVSLCVIALEMDGYADYFAAYGREAVEDSLDRLEEVIAGLLPRETDRCLRSGRSGFMLVLPDMPALMARDLASRIAAAVRLQGLANRESHAGQVTLSTGIAVVNPAGALDRSVIEAAGEAVKKAQRRGLARLEVVDLRGRQQRQRKAA</sequence>
<dbReference type="SMART" id="SM00267">
    <property type="entry name" value="GGDEF"/>
    <property type="match status" value="1"/>
</dbReference>
<keyword evidence="3" id="KW-1185">Reference proteome</keyword>
<evidence type="ECO:0000313" key="3">
    <source>
        <dbReference type="Proteomes" id="UP000825799"/>
    </source>
</evidence>
<gene>
    <name evidence="2" type="ORF">K1X15_05025</name>
</gene>
<accession>A0ABX8WMM6</accession>
<dbReference type="InterPro" id="IPR000160">
    <property type="entry name" value="GGDEF_dom"/>
</dbReference>
<feature type="domain" description="GGDEF" evidence="1">
    <location>
        <begin position="66"/>
        <end position="201"/>
    </location>
</feature>
<evidence type="ECO:0000313" key="2">
    <source>
        <dbReference type="EMBL" id="QYO77932.1"/>
    </source>
</evidence>
<proteinExistence type="predicted"/>
<dbReference type="Proteomes" id="UP000825799">
    <property type="component" value="Chromosome"/>
</dbReference>
<name>A0ABX8WMM6_9HYPH</name>